<dbReference type="PANTHER" id="PTHR35889:SF3">
    <property type="entry name" value="F-BOX DOMAIN-CONTAINING PROTEIN"/>
    <property type="match status" value="1"/>
</dbReference>
<evidence type="ECO:0000313" key="8">
    <source>
        <dbReference type="Proteomes" id="UP000320496"/>
    </source>
</evidence>
<dbReference type="PROSITE" id="PS51007">
    <property type="entry name" value="CYTC"/>
    <property type="match status" value="1"/>
</dbReference>
<feature type="transmembrane region" description="Helical" evidence="5">
    <location>
        <begin position="52"/>
        <end position="72"/>
    </location>
</feature>
<sequence>MTNLIRRAPDPPARAGSRFTRIALRLRAAILLHLFPGGNLVMVRLHDNSSAVLRFALSLTILIGCLCAPAAAGNAKAVPPDHAEKAKQGLALFKSHVRPLLVKHCLDCHGGKSVKADFDLSTRKLLMDSGYVDKTAEDSYLVELIEHRAEPHMPFKEPRLSDEAIGHIRKWIELGAPYDKPLVDSSAAATELAVTDDDRNFWSFRPLRGITPPAVENEDWCRTPIDRFILGRQEEQGLVPNESASRRKLIRRAYFDLIGLPPTPEEVEQFVSDTDPHAWSKLIDRLLDSEHYGERWARHWMDVARFAESHGYEQDYDRPHAYHYRDFLIKALNADMPFDQFVRWQLAGDELAPDEPLAMMATGFLGAGAFPTQLTEAEFESARYDELDDMVATTGVAFLGLSIGCARCHDHKFDPIPAADYYRMAANFTTTIRSEIDLQLDADEYRRAKQKFDGEHAALEAKLQEYESGPLQSSFQKWLTDAAETPVQSPLWRIVEPVLMKSTGGATLELQPDGSILASGKKPNQDQYVFTIRTEANGLAAVRIEALTHESLTKHGPGRAGNGNFALTDLRITARPVDQPEAAPQPVNLASAAATHEQNDGVLSVRGSIDDNPQSGWAVDFGGIGKDQAAVFTLAEPLQQDGQVELTFTMKFDNNVAHSLGRLRLSVTTETAPVPSVDDGMKATLAEAFSRLKKGSPDQLNDAQRTALFEWFASRDEKWKELNQAVAEHVKQAPQPKTIKVQVTSEGFQHMKHHADGRGFPHFYPETYHLERGDVQQKKEVARAGYLQVLMRDDADNADWSVSPPDDWDRTSFRRAALADWMTDVEQGAGHLVARVIVNRLWQHHFGKGIVTTPNDFGISGERPTHPELLDWLARDLVENGWRLKRLHKLMMTSSVYMQTADYDEQRAAIDRDNRLYWRRPPRRLEAEAIRDAMLTVSNQLDPQMYGPGTLDQNMRRRSIYFFIKRSQLIPMMMLFDWPEHLVSIGQRARTTIAPQALMFMNSPQGRFYADEFAKRLHGLEDSAAIVRAYEIAFGRAPSQQELQLLGEFLKEQAQRHAQTGVDDAAHRARTDMCQALLGMNEFIYVE</sequence>
<keyword evidence="2 4" id="KW-0479">Metal-binding</keyword>
<dbReference type="InterPro" id="IPR009056">
    <property type="entry name" value="Cyt_c-like_dom"/>
</dbReference>
<dbReference type="InterPro" id="IPR011429">
    <property type="entry name" value="Cyt_c_Planctomycete-type"/>
</dbReference>
<keyword evidence="8" id="KW-1185">Reference proteome</keyword>
<dbReference type="InterPro" id="IPR011444">
    <property type="entry name" value="DUF1549"/>
</dbReference>
<keyword evidence="3 4" id="KW-0408">Iron</keyword>
<dbReference type="Proteomes" id="UP000320496">
    <property type="component" value="Chromosome"/>
</dbReference>
<dbReference type="Pfam" id="PF07635">
    <property type="entry name" value="PSCyt1"/>
    <property type="match status" value="1"/>
</dbReference>
<dbReference type="GO" id="GO:0020037">
    <property type="term" value="F:heme binding"/>
    <property type="evidence" value="ECO:0007669"/>
    <property type="project" value="InterPro"/>
</dbReference>
<dbReference type="KEGG" id="mri:Mal4_58150"/>
<protein>
    <recommendedName>
        <fullName evidence="6">Cytochrome c domain-containing protein</fullName>
    </recommendedName>
</protein>
<gene>
    <name evidence="7" type="ORF">Mal4_58150</name>
</gene>
<evidence type="ECO:0000313" key="7">
    <source>
        <dbReference type="EMBL" id="QDU41447.1"/>
    </source>
</evidence>
<dbReference type="AlphaFoldDB" id="A0A517ZG37"/>
<evidence type="ECO:0000256" key="4">
    <source>
        <dbReference type="PROSITE-ProRule" id="PRU00433"/>
    </source>
</evidence>
<dbReference type="EMBL" id="CP036275">
    <property type="protein sequence ID" value="QDU41447.1"/>
    <property type="molecule type" value="Genomic_DNA"/>
</dbReference>
<keyword evidence="5" id="KW-0812">Transmembrane</keyword>
<feature type="domain" description="Cytochrome c" evidence="6">
    <location>
        <begin position="84"/>
        <end position="176"/>
    </location>
</feature>
<dbReference type="PANTHER" id="PTHR35889">
    <property type="entry name" value="CYCLOINULO-OLIGOSACCHARIDE FRUCTANOTRANSFERASE-RELATED"/>
    <property type="match status" value="1"/>
</dbReference>
<dbReference type="InterPro" id="IPR022655">
    <property type="entry name" value="DUF1553"/>
</dbReference>
<evidence type="ECO:0000256" key="1">
    <source>
        <dbReference type="ARBA" id="ARBA00022617"/>
    </source>
</evidence>
<dbReference type="GO" id="GO:0046872">
    <property type="term" value="F:metal ion binding"/>
    <property type="evidence" value="ECO:0007669"/>
    <property type="project" value="UniProtKB-KW"/>
</dbReference>
<dbReference type="InterPro" id="IPR036909">
    <property type="entry name" value="Cyt_c-like_dom_sf"/>
</dbReference>
<dbReference type="Pfam" id="PF07583">
    <property type="entry name" value="PSCyt2"/>
    <property type="match status" value="1"/>
</dbReference>
<organism evidence="7 8">
    <name type="scientific">Maioricimonas rarisocia</name>
    <dbReference type="NCBI Taxonomy" id="2528026"/>
    <lineage>
        <taxon>Bacteria</taxon>
        <taxon>Pseudomonadati</taxon>
        <taxon>Planctomycetota</taxon>
        <taxon>Planctomycetia</taxon>
        <taxon>Planctomycetales</taxon>
        <taxon>Planctomycetaceae</taxon>
        <taxon>Maioricimonas</taxon>
    </lineage>
</organism>
<proteinExistence type="predicted"/>
<keyword evidence="5" id="KW-0472">Membrane</keyword>
<evidence type="ECO:0000256" key="5">
    <source>
        <dbReference type="SAM" id="Phobius"/>
    </source>
</evidence>
<name>A0A517ZG37_9PLAN</name>
<evidence type="ECO:0000259" key="6">
    <source>
        <dbReference type="PROSITE" id="PS51007"/>
    </source>
</evidence>
<keyword evidence="1 4" id="KW-0349">Heme</keyword>
<dbReference type="SUPFAM" id="SSF46626">
    <property type="entry name" value="Cytochrome c"/>
    <property type="match status" value="1"/>
</dbReference>
<keyword evidence="5" id="KW-1133">Transmembrane helix</keyword>
<evidence type="ECO:0000256" key="3">
    <source>
        <dbReference type="ARBA" id="ARBA00023004"/>
    </source>
</evidence>
<dbReference type="Pfam" id="PF07587">
    <property type="entry name" value="PSD1"/>
    <property type="match status" value="1"/>
</dbReference>
<accession>A0A517ZG37</accession>
<dbReference type="GO" id="GO:0009055">
    <property type="term" value="F:electron transfer activity"/>
    <property type="evidence" value="ECO:0007669"/>
    <property type="project" value="InterPro"/>
</dbReference>
<reference evidence="7 8" key="1">
    <citation type="submission" date="2019-02" db="EMBL/GenBank/DDBJ databases">
        <title>Deep-cultivation of Planctomycetes and their phenomic and genomic characterization uncovers novel biology.</title>
        <authorList>
            <person name="Wiegand S."/>
            <person name="Jogler M."/>
            <person name="Boedeker C."/>
            <person name="Pinto D."/>
            <person name="Vollmers J."/>
            <person name="Rivas-Marin E."/>
            <person name="Kohn T."/>
            <person name="Peeters S.H."/>
            <person name="Heuer A."/>
            <person name="Rast P."/>
            <person name="Oberbeckmann S."/>
            <person name="Bunk B."/>
            <person name="Jeske O."/>
            <person name="Meyerdierks A."/>
            <person name="Storesund J.E."/>
            <person name="Kallscheuer N."/>
            <person name="Luecker S."/>
            <person name="Lage O.M."/>
            <person name="Pohl T."/>
            <person name="Merkel B.J."/>
            <person name="Hornburger P."/>
            <person name="Mueller R.-W."/>
            <person name="Bruemmer F."/>
            <person name="Labrenz M."/>
            <person name="Spormann A.M."/>
            <person name="Op den Camp H."/>
            <person name="Overmann J."/>
            <person name="Amann R."/>
            <person name="Jetten M.S.M."/>
            <person name="Mascher T."/>
            <person name="Medema M.H."/>
            <person name="Devos D.P."/>
            <person name="Kaster A.-K."/>
            <person name="Ovreas L."/>
            <person name="Rohde M."/>
            <person name="Galperin M.Y."/>
            <person name="Jogler C."/>
        </authorList>
    </citation>
    <scope>NUCLEOTIDE SEQUENCE [LARGE SCALE GENOMIC DNA]</scope>
    <source>
        <strain evidence="7 8">Mal4</strain>
    </source>
</reference>
<evidence type="ECO:0000256" key="2">
    <source>
        <dbReference type="ARBA" id="ARBA00022723"/>
    </source>
</evidence>